<evidence type="ECO:0000256" key="3">
    <source>
        <dbReference type="ARBA" id="ARBA00022980"/>
    </source>
</evidence>
<keyword evidence="4 5" id="KW-0687">Ribonucleoprotein</keyword>
<dbReference type="InterPro" id="IPR027493">
    <property type="entry name" value="Ribosomal_bL31_B"/>
</dbReference>
<comment type="subunit">
    <text evidence="2 5">Part of the 50S ribosomal subunit.</text>
</comment>
<proteinExistence type="inferred from homology"/>
<dbReference type="PROSITE" id="PS01143">
    <property type="entry name" value="RIBOSOMAL_L31"/>
    <property type="match status" value="1"/>
</dbReference>
<dbReference type="EMBL" id="BQOB01000001">
    <property type="protein sequence ID" value="GKH81058.1"/>
    <property type="molecule type" value="Genomic_DNA"/>
</dbReference>
<evidence type="ECO:0000313" key="6">
    <source>
        <dbReference type="EMBL" id="GKH81058.1"/>
    </source>
</evidence>
<comment type="similarity">
    <text evidence="1 5">Belongs to the bacterial ribosomal protein bL31 family. Type B subfamily.</text>
</comment>
<dbReference type="Pfam" id="PF01197">
    <property type="entry name" value="Ribosomal_L31"/>
    <property type="match status" value="1"/>
</dbReference>
<evidence type="ECO:0000256" key="2">
    <source>
        <dbReference type="ARBA" id="ARBA00011838"/>
    </source>
</evidence>
<dbReference type="Gene3D" id="4.10.830.30">
    <property type="entry name" value="Ribosomal protein L31"/>
    <property type="match status" value="1"/>
</dbReference>
<dbReference type="GO" id="GO:0005840">
    <property type="term" value="C:ribosome"/>
    <property type="evidence" value="ECO:0007669"/>
    <property type="project" value="UniProtKB-KW"/>
</dbReference>
<dbReference type="NCBIfam" id="NF002462">
    <property type="entry name" value="PRK01678.1"/>
    <property type="match status" value="1"/>
</dbReference>
<dbReference type="PANTHER" id="PTHR33280:SF1">
    <property type="entry name" value="LARGE RIBOSOMAL SUBUNIT PROTEIN BL31C"/>
    <property type="match status" value="1"/>
</dbReference>
<dbReference type="NCBIfam" id="TIGR00105">
    <property type="entry name" value="L31"/>
    <property type="match status" value="1"/>
</dbReference>
<gene>
    <name evidence="5 6" type="primary">rpmE2</name>
    <name evidence="6" type="ORF">CE91St7_19420</name>
</gene>
<comment type="caution">
    <text evidence="6">The sequence shown here is derived from an EMBL/GenBank/DDBJ whole genome shotgun (WGS) entry which is preliminary data.</text>
</comment>
<dbReference type="PRINTS" id="PR01249">
    <property type="entry name" value="RIBOSOMALL31"/>
</dbReference>
<dbReference type="Proteomes" id="UP001055104">
    <property type="component" value="Unassembled WGS sequence"/>
</dbReference>
<dbReference type="GO" id="GO:0003735">
    <property type="term" value="F:structural constituent of ribosome"/>
    <property type="evidence" value="ECO:0007669"/>
    <property type="project" value="InterPro"/>
</dbReference>
<dbReference type="PANTHER" id="PTHR33280">
    <property type="entry name" value="50S RIBOSOMAL PROTEIN L31, CHLOROPLASTIC"/>
    <property type="match status" value="1"/>
</dbReference>
<dbReference type="GO" id="GO:1990904">
    <property type="term" value="C:ribonucleoprotein complex"/>
    <property type="evidence" value="ECO:0007669"/>
    <property type="project" value="UniProtKB-KW"/>
</dbReference>
<evidence type="ECO:0000256" key="5">
    <source>
        <dbReference type="HAMAP-Rule" id="MF_00502"/>
    </source>
</evidence>
<organism evidence="6 7">
    <name type="scientific">Phocaeicola dorei</name>
    <dbReference type="NCBI Taxonomy" id="357276"/>
    <lineage>
        <taxon>Bacteria</taxon>
        <taxon>Pseudomonadati</taxon>
        <taxon>Bacteroidota</taxon>
        <taxon>Bacteroidia</taxon>
        <taxon>Bacteroidales</taxon>
        <taxon>Bacteroidaceae</taxon>
        <taxon>Phocaeicola</taxon>
    </lineage>
</organism>
<dbReference type="AlphaFoldDB" id="A0AA37NVD8"/>
<dbReference type="InterPro" id="IPR034704">
    <property type="entry name" value="Ribosomal_bL28/bL31-like_sf"/>
</dbReference>
<accession>A0AA37NVD8</accession>
<evidence type="ECO:0000313" key="7">
    <source>
        <dbReference type="Proteomes" id="UP001055104"/>
    </source>
</evidence>
<dbReference type="HAMAP" id="MF_00502">
    <property type="entry name" value="Ribosomal_bL31_2"/>
    <property type="match status" value="1"/>
</dbReference>
<reference evidence="6" key="1">
    <citation type="submission" date="2022-01" db="EMBL/GenBank/DDBJ databases">
        <title>Novel bile acid biosynthetic pathways are enriched in the microbiome of centenarians.</title>
        <authorList>
            <person name="Sato Y."/>
            <person name="Atarashi K."/>
            <person name="Plichta R.D."/>
            <person name="Arai Y."/>
            <person name="Sasajima S."/>
            <person name="Kearney M.S."/>
            <person name="Suda W."/>
            <person name="Takeshita K."/>
            <person name="Sasaki T."/>
            <person name="Okamoto S."/>
            <person name="Skelly N.A."/>
            <person name="Okamura Y."/>
            <person name="Vlamakis H."/>
            <person name="Li Y."/>
            <person name="Tanoue T."/>
            <person name="Takei H."/>
            <person name="Nittono H."/>
            <person name="Narushima S."/>
            <person name="Irie J."/>
            <person name="Itoh H."/>
            <person name="Moriya K."/>
            <person name="Sugiura Y."/>
            <person name="Suematsu M."/>
            <person name="Moritoki N."/>
            <person name="Shibata S."/>
            <person name="Littman R.D."/>
            <person name="Fischbach A.M."/>
            <person name="Uwamino Y."/>
            <person name="Inoue T."/>
            <person name="Honda A."/>
            <person name="Hattori M."/>
            <person name="Murai T."/>
            <person name="Xavier J.R."/>
            <person name="Hirose N."/>
            <person name="Honda K."/>
        </authorList>
    </citation>
    <scope>NUCLEOTIDE SEQUENCE</scope>
    <source>
        <strain evidence="6">CE91-St7</strain>
    </source>
</reference>
<protein>
    <recommendedName>
        <fullName evidence="5">Large ribosomal subunit protein bL31B</fullName>
    </recommendedName>
</protein>
<name>A0AA37NVD8_9BACT</name>
<dbReference type="GO" id="GO:0006412">
    <property type="term" value="P:translation"/>
    <property type="evidence" value="ECO:0007669"/>
    <property type="project" value="UniProtKB-UniRule"/>
</dbReference>
<dbReference type="InterPro" id="IPR042105">
    <property type="entry name" value="Ribosomal_bL31_sf"/>
</dbReference>
<keyword evidence="3 5" id="KW-0689">Ribosomal protein</keyword>
<sequence>MDHYTQFVYQISKIITIKEYTEMKKGLHPENYRPVVFKDMSNGDVFLSRSTCSTKETIEFEGETYPLVKLEISNTSHPFYTGKSKLVDTAGRVDKFMSRYGNRMKK</sequence>
<evidence type="ECO:0000256" key="1">
    <source>
        <dbReference type="ARBA" id="ARBA00008196"/>
    </source>
</evidence>
<evidence type="ECO:0000256" key="4">
    <source>
        <dbReference type="ARBA" id="ARBA00023274"/>
    </source>
</evidence>
<dbReference type="InterPro" id="IPR002150">
    <property type="entry name" value="Ribosomal_bL31"/>
</dbReference>
<dbReference type="SUPFAM" id="SSF143800">
    <property type="entry name" value="L28p-like"/>
    <property type="match status" value="1"/>
</dbReference>